<keyword evidence="5 8" id="KW-0645">Protease</keyword>
<dbReference type="InterPro" id="IPR000223">
    <property type="entry name" value="Pept_S26A_signal_pept_1"/>
</dbReference>
<evidence type="ECO:0000256" key="4">
    <source>
        <dbReference type="ARBA" id="ARBA00013208"/>
    </source>
</evidence>
<dbReference type="KEGG" id="bsen:DP114_00945"/>
<dbReference type="Gene3D" id="2.10.109.10">
    <property type="entry name" value="Umud Fragment, subunit A"/>
    <property type="match status" value="1"/>
</dbReference>
<gene>
    <name evidence="11" type="primary">lepB</name>
    <name evidence="11" type="ORF">DP114_00945</name>
</gene>
<feature type="domain" description="Peptidase S26" evidence="10">
    <location>
        <begin position="18"/>
        <end position="175"/>
    </location>
</feature>
<dbReference type="InterPro" id="IPR019533">
    <property type="entry name" value="Peptidase_S26"/>
</dbReference>
<dbReference type="EC" id="3.4.21.89" evidence="4 8"/>
<evidence type="ECO:0000256" key="5">
    <source>
        <dbReference type="ARBA" id="ARBA00022670"/>
    </source>
</evidence>
<dbReference type="PROSITE" id="PS00761">
    <property type="entry name" value="SPASE_I_3"/>
    <property type="match status" value="1"/>
</dbReference>
<dbReference type="InterPro" id="IPR036286">
    <property type="entry name" value="LexA/Signal_pep-like_sf"/>
</dbReference>
<comment type="similarity">
    <text evidence="3 9">Belongs to the peptidase S26 family.</text>
</comment>
<sequence length="184" mass="21009">MSHIPQQKKEKQENVFIEGIKTVGLSLVLAFGIRTFIAEARYIPSGSMEPTLQINDRLIIDKVSYDFTSPQRDDIVVFNPTETLQSENFHDAFIKRIIGLPGEKVEVKNGLVYINGSPLKENYIEAKPDYKWGSAIVPNNSYLVLGDNRNNSYDSHYWGFVPRNKIVGRAIVRFYPLNRIGFIN</sequence>
<dbReference type="InterPro" id="IPR019757">
    <property type="entry name" value="Pept_S26A_signal_pept_1_Lys-AS"/>
</dbReference>
<dbReference type="SUPFAM" id="SSF51306">
    <property type="entry name" value="LexA/Signal peptidase"/>
    <property type="match status" value="1"/>
</dbReference>
<evidence type="ECO:0000259" key="10">
    <source>
        <dbReference type="Pfam" id="PF10502"/>
    </source>
</evidence>
<dbReference type="PRINTS" id="PR00727">
    <property type="entry name" value="LEADERPTASE"/>
</dbReference>
<dbReference type="EMBL" id="CP030118">
    <property type="protein sequence ID" value="QDL06665.1"/>
    <property type="molecule type" value="Genomic_DNA"/>
</dbReference>
<name>A0A856M669_9CYAN</name>
<feature type="active site" evidence="7">
    <location>
        <position position="47"/>
    </location>
</feature>
<evidence type="ECO:0000313" key="12">
    <source>
        <dbReference type="Proteomes" id="UP000503129"/>
    </source>
</evidence>
<dbReference type="PANTHER" id="PTHR43390:SF1">
    <property type="entry name" value="CHLOROPLAST PROCESSING PEPTIDASE"/>
    <property type="match status" value="1"/>
</dbReference>
<dbReference type="InterPro" id="IPR019756">
    <property type="entry name" value="Pept_S26A_signal_pept_1_Ser-AS"/>
</dbReference>
<evidence type="ECO:0000256" key="6">
    <source>
        <dbReference type="ARBA" id="ARBA00022801"/>
    </source>
</evidence>
<dbReference type="GO" id="GO:0009003">
    <property type="term" value="F:signal peptidase activity"/>
    <property type="evidence" value="ECO:0007669"/>
    <property type="project" value="UniProtKB-EC"/>
</dbReference>
<evidence type="ECO:0000256" key="9">
    <source>
        <dbReference type="RuleBase" id="RU362042"/>
    </source>
</evidence>
<comment type="catalytic activity">
    <reaction evidence="1 8">
        <text>Cleavage of hydrophobic, N-terminal signal or leader sequences from secreted and periplasmic proteins.</text>
        <dbReference type="EC" id="3.4.21.89"/>
    </reaction>
</comment>
<keyword evidence="6 8" id="KW-0378">Hydrolase</keyword>
<protein>
    <recommendedName>
        <fullName evidence="4 8">Signal peptidase I</fullName>
        <ecNumber evidence="4 8">3.4.21.89</ecNumber>
    </recommendedName>
</protein>
<dbReference type="Proteomes" id="UP000503129">
    <property type="component" value="Chromosome"/>
</dbReference>
<organism evidence="11 12">
    <name type="scientific">Brasilonema sennae CENA114</name>
    <dbReference type="NCBI Taxonomy" id="415709"/>
    <lineage>
        <taxon>Bacteria</taxon>
        <taxon>Bacillati</taxon>
        <taxon>Cyanobacteriota</taxon>
        <taxon>Cyanophyceae</taxon>
        <taxon>Nostocales</taxon>
        <taxon>Scytonemataceae</taxon>
        <taxon>Brasilonema</taxon>
        <taxon>Bromeliae group (in: Brasilonema)</taxon>
    </lineage>
</organism>
<dbReference type="GO" id="GO:0006465">
    <property type="term" value="P:signal peptide processing"/>
    <property type="evidence" value="ECO:0007669"/>
    <property type="project" value="InterPro"/>
</dbReference>
<evidence type="ECO:0000256" key="2">
    <source>
        <dbReference type="ARBA" id="ARBA00004401"/>
    </source>
</evidence>
<evidence type="ECO:0000256" key="8">
    <source>
        <dbReference type="RuleBase" id="RU003993"/>
    </source>
</evidence>
<dbReference type="CDD" id="cd06530">
    <property type="entry name" value="S26_SPase_I"/>
    <property type="match status" value="1"/>
</dbReference>
<comment type="subcellular location">
    <subcellularLocation>
        <location evidence="2">Cell membrane</location>
        <topology evidence="2">Single-pass type II membrane protein</topology>
    </subcellularLocation>
    <subcellularLocation>
        <location evidence="9">Membrane</location>
        <topology evidence="9">Single-pass type II membrane protein</topology>
    </subcellularLocation>
</comment>
<accession>A0A856M669</accession>
<dbReference type="Pfam" id="PF10502">
    <property type="entry name" value="Peptidase_S26"/>
    <property type="match status" value="1"/>
</dbReference>
<evidence type="ECO:0000313" key="11">
    <source>
        <dbReference type="EMBL" id="QDL06665.1"/>
    </source>
</evidence>
<dbReference type="NCBIfam" id="TIGR02227">
    <property type="entry name" value="sigpep_I_bact"/>
    <property type="match status" value="1"/>
</dbReference>
<evidence type="ECO:0000256" key="1">
    <source>
        <dbReference type="ARBA" id="ARBA00000677"/>
    </source>
</evidence>
<proteinExistence type="inferred from homology"/>
<evidence type="ECO:0000256" key="3">
    <source>
        <dbReference type="ARBA" id="ARBA00009370"/>
    </source>
</evidence>
<dbReference type="GO" id="GO:0004252">
    <property type="term" value="F:serine-type endopeptidase activity"/>
    <property type="evidence" value="ECO:0007669"/>
    <property type="project" value="InterPro"/>
</dbReference>
<dbReference type="InterPro" id="IPR019758">
    <property type="entry name" value="Pept_S26A_signal_pept_1_CS"/>
</dbReference>
<dbReference type="RefSeq" id="WP_171975210.1">
    <property type="nucleotide sequence ID" value="NZ_CAWOXK010000001.1"/>
</dbReference>
<dbReference type="PROSITE" id="PS00760">
    <property type="entry name" value="SPASE_I_2"/>
    <property type="match status" value="1"/>
</dbReference>
<dbReference type="PROSITE" id="PS00501">
    <property type="entry name" value="SPASE_I_1"/>
    <property type="match status" value="1"/>
</dbReference>
<dbReference type="AlphaFoldDB" id="A0A856M669"/>
<keyword evidence="12" id="KW-1185">Reference proteome</keyword>
<feature type="active site" evidence="7">
    <location>
        <position position="95"/>
    </location>
</feature>
<dbReference type="PANTHER" id="PTHR43390">
    <property type="entry name" value="SIGNAL PEPTIDASE I"/>
    <property type="match status" value="1"/>
</dbReference>
<dbReference type="GO" id="GO:0005886">
    <property type="term" value="C:plasma membrane"/>
    <property type="evidence" value="ECO:0007669"/>
    <property type="project" value="UniProtKB-SubCell"/>
</dbReference>
<evidence type="ECO:0000256" key="7">
    <source>
        <dbReference type="PIRSR" id="PIRSR600223-1"/>
    </source>
</evidence>
<reference evidence="11 12" key="1">
    <citation type="submission" date="2018-06" db="EMBL/GenBank/DDBJ databases">
        <title>Comparative genomics of Brasilonema spp. strains.</title>
        <authorList>
            <person name="Alvarenga D.O."/>
            <person name="Fiore M.F."/>
            <person name="Varani A.M."/>
        </authorList>
    </citation>
    <scope>NUCLEOTIDE SEQUENCE [LARGE SCALE GENOMIC DNA]</scope>
    <source>
        <strain evidence="11 12">CENA114</strain>
    </source>
</reference>